<dbReference type="Pfam" id="PF02779">
    <property type="entry name" value="Transket_pyr"/>
    <property type="match status" value="1"/>
</dbReference>
<evidence type="ECO:0000256" key="4">
    <source>
        <dbReference type="ARBA" id="ARBA00022679"/>
    </source>
</evidence>
<evidence type="ECO:0000256" key="6">
    <source>
        <dbReference type="ARBA" id="ARBA00022842"/>
    </source>
</evidence>
<dbReference type="GO" id="GO:0008661">
    <property type="term" value="F:1-deoxy-D-xylulose-5-phosphate synthase activity"/>
    <property type="evidence" value="ECO:0007669"/>
    <property type="project" value="UniProtKB-UniRule"/>
</dbReference>
<feature type="binding site" evidence="10">
    <location>
        <position position="173"/>
    </location>
    <ligand>
        <name>Mg(2+)</name>
        <dbReference type="ChEBI" id="CHEBI:18420"/>
    </ligand>
</feature>
<evidence type="ECO:0000256" key="8">
    <source>
        <dbReference type="ARBA" id="ARBA00023052"/>
    </source>
</evidence>
<evidence type="ECO:0000256" key="9">
    <source>
        <dbReference type="ARBA" id="ARBA00023229"/>
    </source>
</evidence>
<dbReference type="Pfam" id="PF13292">
    <property type="entry name" value="DXP_synthase_N"/>
    <property type="match status" value="1"/>
</dbReference>
<dbReference type="CDD" id="cd02007">
    <property type="entry name" value="TPP_DXS"/>
    <property type="match status" value="1"/>
</dbReference>
<dbReference type="InterPro" id="IPR029061">
    <property type="entry name" value="THDP-binding"/>
</dbReference>
<dbReference type="AlphaFoldDB" id="A0A380LPB5"/>
<dbReference type="InterPro" id="IPR005475">
    <property type="entry name" value="Transketolase-like_Pyr-bd"/>
</dbReference>
<dbReference type="UniPathway" id="UPA00064">
    <property type="reaction ID" value="UER00091"/>
</dbReference>
<keyword evidence="7 10" id="KW-0784">Thiamine biosynthesis</keyword>
<dbReference type="InterPro" id="IPR020826">
    <property type="entry name" value="Transketolase_BS"/>
</dbReference>
<organism evidence="12 13">
    <name type="scientific">Faecalicoccus pleomorphus</name>
    <dbReference type="NCBI Taxonomy" id="1323"/>
    <lineage>
        <taxon>Bacteria</taxon>
        <taxon>Bacillati</taxon>
        <taxon>Bacillota</taxon>
        <taxon>Erysipelotrichia</taxon>
        <taxon>Erysipelotrichales</taxon>
        <taxon>Erysipelotrichaceae</taxon>
        <taxon>Faecalicoccus</taxon>
    </lineage>
</organism>
<dbReference type="Gene3D" id="3.40.50.970">
    <property type="match status" value="2"/>
</dbReference>
<evidence type="ECO:0000256" key="3">
    <source>
        <dbReference type="ARBA" id="ARBA00011738"/>
    </source>
</evidence>
<keyword evidence="4 10" id="KW-0808">Transferase</keyword>
<proteinExistence type="inferred from homology"/>
<accession>A0A380LPB5</accession>
<dbReference type="HAMAP" id="MF_00315">
    <property type="entry name" value="DXP_synth"/>
    <property type="match status" value="1"/>
</dbReference>
<evidence type="ECO:0000313" key="12">
    <source>
        <dbReference type="EMBL" id="SUO03686.1"/>
    </source>
</evidence>
<feature type="binding site" evidence="10">
    <location>
        <position position="283"/>
    </location>
    <ligand>
        <name>thiamine diphosphate</name>
        <dbReference type="ChEBI" id="CHEBI:58937"/>
    </ligand>
</feature>
<dbReference type="RefSeq" id="WP_022789063.1">
    <property type="nucleotide sequence ID" value="NZ_JACJKL010000004.1"/>
</dbReference>
<dbReference type="PANTHER" id="PTHR43322:SF5">
    <property type="entry name" value="1-DEOXY-D-XYLULOSE-5-PHOSPHATE SYNTHASE, CHLOROPLASTIC"/>
    <property type="match status" value="1"/>
</dbReference>
<dbReference type="InterPro" id="IPR005477">
    <property type="entry name" value="Dxylulose-5-P_synthase"/>
</dbReference>
<dbReference type="PANTHER" id="PTHR43322">
    <property type="entry name" value="1-D-DEOXYXYLULOSE 5-PHOSPHATE SYNTHASE-RELATED"/>
    <property type="match status" value="1"/>
</dbReference>
<gene>
    <name evidence="12" type="primary">dxs_1</name>
    <name evidence="10" type="synonym">dxs</name>
    <name evidence="12" type="ORF">NCTC11087_00555</name>
</gene>
<comment type="subunit">
    <text evidence="3 10">Homodimer.</text>
</comment>
<feature type="binding site" evidence="10">
    <location>
        <begin position="113"/>
        <end position="115"/>
    </location>
    <ligand>
        <name>thiamine diphosphate</name>
        <dbReference type="ChEBI" id="CHEBI:58937"/>
    </ligand>
</feature>
<dbReference type="GO" id="GO:0009228">
    <property type="term" value="P:thiamine biosynthetic process"/>
    <property type="evidence" value="ECO:0007669"/>
    <property type="project" value="UniProtKB-UniRule"/>
</dbReference>
<comment type="cofactor">
    <cofactor evidence="10">
        <name>Mg(2+)</name>
        <dbReference type="ChEBI" id="CHEBI:18420"/>
    </cofactor>
    <text evidence="10">Binds 1 Mg(2+) ion per subunit.</text>
</comment>
<dbReference type="EC" id="2.2.1.7" evidence="10"/>
<protein>
    <recommendedName>
        <fullName evidence="10">1-deoxy-D-xylulose-5-phosphate synthase</fullName>
        <ecNumber evidence="10">2.2.1.7</ecNumber>
    </recommendedName>
    <alternativeName>
        <fullName evidence="10">1-deoxyxylulose-5-phosphate synthase</fullName>
        <shortName evidence="10">DXP synthase</shortName>
        <shortName evidence="10">DXPS</shortName>
    </alternativeName>
</protein>
<dbReference type="GO" id="GO:0019288">
    <property type="term" value="P:isopentenyl diphosphate biosynthetic process, methylerythritol 4-phosphate pathway"/>
    <property type="evidence" value="ECO:0007669"/>
    <property type="project" value="TreeGrafter"/>
</dbReference>
<keyword evidence="8 10" id="KW-0786">Thiamine pyrophosphate</keyword>
<dbReference type="SMART" id="SM00861">
    <property type="entry name" value="Transket_pyr"/>
    <property type="match status" value="1"/>
</dbReference>
<keyword evidence="5 10" id="KW-0479">Metal-binding</keyword>
<feature type="binding site" evidence="10">
    <location>
        <position position="173"/>
    </location>
    <ligand>
        <name>thiamine diphosphate</name>
        <dbReference type="ChEBI" id="CHEBI:58937"/>
    </ligand>
</feature>
<feature type="binding site" evidence="10">
    <location>
        <begin position="145"/>
        <end position="146"/>
    </location>
    <ligand>
        <name>thiamine diphosphate</name>
        <dbReference type="ChEBI" id="CHEBI:58937"/>
    </ligand>
</feature>
<evidence type="ECO:0000256" key="1">
    <source>
        <dbReference type="ARBA" id="ARBA00004980"/>
    </source>
</evidence>
<evidence type="ECO:0000256" key="10">
    <source>
        <dbReference type="HAMAP-Rule" id="MF_00315"/>
    </source>
</evidence>
<dbReference type="PROSITE" id="PS00802">
    <property type="entry name" value="TRANSKETOLASE_2"/>
    <property type="match status" value="1"/>
</dbReference>
<comment type="pathway">
    <text evidence="1 10">Metabolic intermediate biosynthesis; 1-deoxy-D-xylulose 5-phosphate biosynthesis; 1-deoxy-D-xylulose 5-phosphate from D-glyceraldehyde 3-phosphate and pyruvate: step 1/1.</text>
</comment>
<dbReference type="NCBIfam" id="TIGR00204">
    <property type="entry name" value="dxs"/>
    <property type="match status" value="1"/>
</dbReference>
<dbReference type="GeneID" id="77461538"/>
<dbReference type="GO" id="GO:0016114">
    <property type="term" value="P:terpenoid biosynthetic process"/>
    <property type="evidence" value="ECO:0007669"/>
    <property type="project" value="UniProtKB-UniRule"/>
</dbReference>
<reference evidence="12 13" key="1">
    <citation type="submission" date="2018-06" db="EMBL/GenBank/DDBJ databases">
        <authorList>
            <consortium name="Pathogen Informatics"/>
            <person name="Doyle S."/>
        </authorList>
    </citation>
    <scope>NUCLEOTIDE SEQUENCE [LARGE SCALE GENOMIC DNA]</scope>
    <source>
        <strain evidence="12 13">NCTC11087</strain>
    </source>
</reference>
<evidence type="ECO:0000256" key="5">
    <source>
        <dbReference type="ARBA" id="ARBA00022723"/>
    </source>
</evidence>
<dbReference type="OrthoDB" id="9803371at2"/>
<dbReference type="Pfam" id="PF02780">
    <property type="entry name" value="Transketolase_C"/>
    <property type="match status" value="1"/>
</dbReference>
<sequence length="617" mass="69031">MRLYDIESPDQIRSLTIPQLNALAEDIRHFLIHSISKTGGHLSSNLGIVETTIAMHYVFHGPQDKMIFDVGHQAYVHKILTGRSTLFPTLRQLDGLSGFQKRKESVYDCWEAGHSSTSLSAALGYAAARDILHQDYNVVALIGDGAITSGMSMEALNDIGAQKRKMIIIFNDNNMSISKNHGGMEKRITSIRSSRVYRNVKQDVKGSLDHNKFGTETLKFMTAFRDRLKKGLIDAPLFEEFNLDYMGPVNGHNIAELIKVFETAKEHDGPIVVHVRTKKGKGYSFAEQDTVGKWHGVSPFNIATGQSLMKLPPNEKSWSQIISDALIQLAKKDPKIVAITPAMAQGSKLMKFAKMFPDRFFDCGIAEQHAITMACGMSLGGLHPFVSVYSSFLQRAYDQMNHDLARMNLPVVVGIDRAGLVGDDGETHQGVFDIAMLRSIPNLILSQPKDAKEAYDLIYTAFTSGKPFCIRYPRGQAMVPETITFDSIPIGSWTKKQFGLHPKGIIIAYGPDVERIEHTVQENEYEMIVVNARFFKPIDEHLLTSLLNLNLPIYVFETDVTIGGLSSAILEFQNQYKNKIHILGISDHFVEHGSIRALRKKEHIDLESLFKEIDAHE</sequence>
<keyword evidence="13" id="KW-1185">Reference proteome</keyword>
<keyword evidence="9 10" id="KW-0414">Isoprene biosynthesis</keyword>
<dbReference type="InterPro" id="IPR049557">
    <property type="entry name" value="Transketolase_CS"/>
</dbReference>
<name>A0A380LPB5_9FIRM</name>
<evidence type="ECO:0000256" key="7">
    <source>
        <dbReference type="ARBA" id="ARBA00022977"/>
    </source>
</evidence>
<dbReference type="InterPro" id="IPR033248">
    <property type="entry name" value="Transketolase_C"/>
</dbReference>
<dbReference type="InterPro" id="IPR009014">
    <property type="entry name" value="Transketo_C/PFOR_II"/>
</dbReference>
<comment type="cofactor">
    <cofactor evidence="10">
        <name>thiamine diphosphate</name>
        <dbReference type="ChEBI" id="CHEBI:58937"/>
    </cofactor>
    <text evidence="10">Binds 1 thiamine pyrophosphate per subunit.</text>
</comment>
<comment type="catalytic activity">
    <reaction evidence="10">
        <text>D-glyceraldehyde 3-phosphate + pyruvate + H(+) = 1-deoxy-D-xylulose 5-phosphate + CO2</text>
        <dbReference type="Rhea" id="RHEA:12605"/>
        <dbReference type="ChEBI" id="CHEBI:15361"/>
        <dbReference type="ChEBI" id="CHEBI:15378"/>
        <dbReference type="ChEBI" id="CHEBI:16526"/>
        <dbReference type="ChEBI" id="CHEBI:57792"/>
        <dbReference type="ChEBI" id="CHEBI:59776"/>
        <dbReference type="EC" id="2.2.1.7"/>
    </reaction>
</comment>
<comment type="similarity">
    <text evidence="2 10">Belongs to the transketolase family. DXPS subfamily.</text>
</comment>
<feature type="domain" description="Transketolase-like pyrimidine-binding" evidence="11">
    <location>
        <begin position="316"/>
        <end position="479"/>
    </location>
</feature>
<evidence type="ECO:0000259" key="11">
    <source>
        <dbReference type="SMART" id="SM00861"/>
    </source>
</evidence>
<evidence type="ECO:0000313" key="13">
    <source>
        <dbReference type="Proteomes" id="UP000255523"/>
    </source>
</evidence>
<dbReference type="GO" id="GO:0000287">
    <property type="term" value="F:magnesium ion binding"/>
    <property type="evidence" value="ECO:0007669"/>
    <property type="project" value="UniProtKB-UniRule"/>
</dbReference>
<dbReference type="SUPFAM" id="SSF52922">
    <property type="entry name" value="TK C-terminal domain-like"/>
    <property type="match status" value="1"/>
</dbReference>
<dbReference type="Proteomes" id="UP000255523">
    <property type="component" value="Unassembled WGS sequence"/>
</dbReference>
<dbReference type="GO" id="GO:0030976">
    <property type="term" value="F:thiamine pyrophosphate binding"/>
    <property type="evidence" value="ECO:0007669"/>
    <property type="project" value="UniProtKB-UniRule"/>
</dbReference>
<dbReference type="SUPFAM" id="SSF52518">
    <property type="entry name" value="Thiamin diphosphate-binding fold (THDP-binding)"/>
    <property type="match status" value="2"/>
</dbReference>
<keyword evidence="6 10" id="KW-0460">Magnesium</keyword>
<feature type="binding site" evidence="10">
    <location>
        <position position="144"/>
    </location>
    <ligand>
        <name>Mg(2+)</name>
        <dbReference type="ChEBI" id="CHEBI:18420"/>
    </ligand>
</feature>
<comment type="function">
    <text evidence="10">Catalyzes the acyloin condensation reaction between C atoms 2 and 3 of pyruvate and glyceraldehyde 3-phosphate to yield 1-deoxy-D-xylulose-5-phosphate (DXP).</text>
</comment>
<dbReference type="GO" id="GO:0005829">
    <property type="term" value="C:cytosol"/>
    <property type="evidence" value="ECO:0007669"/>
    <property type="project" value="TreeGrafter"/>
</dbReference>
<feature type="binding site" evidence="10">
    <location>
        <position position="367"/>
    </location>
    <ligand>
        <name>thiamine diphosphate</name>
        <dbReference type="ChEBI" id="CHEBI:58937"/>
    </ligand>
</feature>
<feature type="binding site" evidence="10">
    <location>
        <position position="72"/>
    </location>
    <ligand>
        <name>thiamine diphosphate</name>
        <dbReference type="ChEBI" id="CHEBI:58937"/>
    </ligand>
</feature>
<dbReference type="CDD" id="cd07033">
    <property type="entry name" value="TPP_PYR_DXS_TK_like"/>
    <property type="match status" value="1"/>
</dbReference>
<dbReference type="NCBIfam" id="NF003933">
    <property type="entry name" value="PRK05444.2-2"/>
    <property type="match status" value="1"/>
</dbReference>
<dbReference type="PROSITE" id="PS00801">
    <property type="entry name" value="TRANSKETOLASE_1"/>
    <property type="match status" value="1"/>
</dbReference>
<evidence type="ECO:0000256" key="2">
    <source>
        <dbReference type="ARBA" id="ARBA00011081"/>
    </source>
</evidence>
<dbReference type="Gene3D" id="3.40.50.920">
    <property type="match status" value="1"/>
</dbReference>
<dbReference type="EMBL" id="UHFX01000003">
    <property type="protein sequence ID" value="SUO03686.1"/>
    <property type="molecule type" value="Genomic_DNA"/>
</dbReference>